<evidence type="ECO:0008006" key="11">
    <source>
        <dbReference type="Google" id="ProtNLM"/>
    </source>
</evidence>
<dbReference type="GO" id="GO:0000122">
    <property type="term" value="P:negative regulation of transcription by RNA polymerase II"/>
    <property type="evidence" value="ECO:0007669"/>
    <property type="project" value="TreeGrafter"/>
</dbReference>
<dbReference type="Gene3D" id="1.25.40.20">
    <property type="entry name" value="Ankyrin repeat-containing domain"/>
    <property type="match status" value="1"/>
</dbReference>
<feature type="repeat" description="ANK" evidence="5">
    <location>
        <begin position="527"/>
        <end position="559"/>
    </location>
</feature>
<dbReference type="InterPro" id="IPR047762">
    <property type="entry name" value="EHMT_CRR"/>
</dbReference>
<keyword evidence="5" id="KW-0040">ANK repeat</keyword>
<dbReference type="GO" id="GO:0008270">
    <property type="term" value="F:zinc ion binding"/>
    <property type="evidence" value="ECO:0007669"/>
    <property type="project" value="InterPro"/>
</dbReference>
<reference evidence="9" key="2">
    <citation type="submission" date="2015-02" db="UniProtKB">
        <authorList>
            <consortium name="EnsemblMetazoa"/>
        </authorList>
    </citation>
    <scope>IDENTIFICATION</scope>
</reference>
<keyword evidence="2" id="KW-0158">Chromosome</keyword>
<sequence length="1011" mass="114656">MAEIKQEIIEIASTSGEAPNRSFTDNFKNILSSVLKTDLGQVLKNRDKVPTPEFQFRSKIIKIEEDEIDVNKTKKSNTARKTVRESSSDSSVRMTAKRKMKRFKGGTYPLAIKPKRSSKKKKTENSGESSDELANSVVSSYTSSSDVGKVNFPEGNARKSFSNSWANIELPARDVLTPVWLKPNNFLNKANWYDYSSVASSEREVLMGSSVSVPNSDEIILCTCQENLSVPFESSTQKETFCQAVDCIDERLVGCSNTVNSSSSMNRPGRKIPFSAMCNGHAKRLRAHHCCPGCGLFCTQGAFMRCSNVTNGPNGSMHLFHERCCTVSKGEALCPHCGGSSNWTHVRTRINSYRPLSFYTKQPAGHRQPSARMTINRGNEVVQRKEEKSWDVPSARYKIEEIGKEISSGDKRHESESDSDKDIRSRIRASNGLPLGPDRTELESLLVNLTNDKPTNHRYTIKSFYNSAKTGDVGKILHMLAMSYNPNHQFEEYDNETALHAACANGHLIAVHVLQQAGAKLDCVDDKLRTPLTVAVENKQTVIIRYLIRAGVNLEARGEDGMTSMHIAAKMGNLEACRCFFETRKLNINLLDDGGWTPLVWGSEHRHKDVVRFLLECGADPNVRDNEQNIALHWAAFSGSSEICELFLNRECDLSSVNEHGDTPLHIAARQDNYDCIMLFLTRNADITTQNKEGETPIMCCHDENSQSWMALSMSRQLKHFARSSMGRSEHILHRDITLGKERIPIQCVNGVDDEPFPVDYLYIIENCETTPLTIDRCITSLQSCTCDDDCSTNSCICSSLSLRCWYTKEGSLLPEFNLLDPPMIFECNRACRCWKNCNNRVVQHRMLSRLQLFRTQGKGWGVRTLRDIPQGTFICEYIGELISDSEADQRDDDSYLFDLDNRDGETYCIDARYFGNISRFINHLCEPNLVPVKVFVDHQDLRFPRIAFFSSRDIKAYEELGFDYGEKFWIIKYKTFTCMCHSDMCKYSSHRIQELLIKYQQQRQREDVDV</sequence>
<feature type="repeat" description="ANK" evidence="5">
    <location>
        <begin position="594"/>
        <end position="626"/>
    </location>
</feature>
<dbReference type="Pfam" id="PF00856">
    <property type="entry name" value="SET"/>
    <property type="match status" value="1"/>
</dbReference>
<evidence type="ECO:0000256" key="4">
    <source>
        <dbReference type="ARBA" id="ARBA00022691"/>
    </source>
</evidence>
<dbReference type="InterPro" id="IPR001214">
    <property type="entry name" value="SET_dom"/>
</dbReference>
<dbReference type="Gene3D" id="2.170.270.10">
    <property type="entry name" value="SET domain"/>
    <property type="match status" value="1"/>
</dbReference>
<dbReference type="InterPro" id="IPR036770">
    <property type="entry name" value="Ankyrin_rpt-contain_sf"/>
</dbReference>
<dbReference type="Pfam" id="PF12796">
    <property type="entry name" value="Ank_2"/>
    <property type="match status" value="2"/>
</dbReference>
<name>T1IV76_STRMM</name>
<feature type="region of interest" description="Disordered" evidence="6">
    <location>
        <begin position="73"/>
        <end position="134"/>
    </location>
</feature>
<dbReference type="PROSITE" id="PS50867">
    <property type="entry name" value="PRE_SET"/>
    <property type="match status" value="1"/>
</dbReference>
<evidence type="ECO:0000313" key="9">
    <source>
        <dbReference type="EnsemblMetazoa" id="SMAR005069-PA"/>
    </source>
</evidence>
<dbReference type="AlphaFoldDB" id="T1IV76"/>
<dbReference type="HOGENOM" id="CLU_005790_1_0_1"/>
<dbReference type="SUPFAM" id="SSF48403">
    <property type="entry name" value="Ankyrin repeat"/>
    <property type="match status" value="1"/>
</dbReference>
<keyword evidence="3" id="KW-0489">Methyltransferase</keyword>
<dbReference type="SMART" id="SM00317">
    <property type="entry name" value="SET"/>
    <property type="match status" value="1"/>
</dbReference>
<dbReference type="eggNOG" id="KOG1082">
    <property type="taxonomic scope" value="Eukaryota"/>
</dbReference>
<keyword evidence="3" id="KW-0808">Transferase</keyword>
<feature type="region of interest" description="Disordered" evidence="6">
    <location>
        <begin position="406"/>
        <end position="434"/>
    </location>
</feature>
<dbReference type="PROSITE" id="PS50297">
    <property type="entry name" value="ANK_REP_REGION"/>
    <property type="match status" value="3"/>
</dbReference>
<dbReference type="EnsemblMetazoa" id="SMAR005069-RA">
    <property type="protein sequence ID" value="SMAR005069-PA"/>
    <property type="gene ID" value="SMAR005069"/>
</dbReference>
<dbReference type="PRINTS" id="PR01415">
    <property type="entry name" value="ANKYRIN"/>
</dbReference>
<dbReference type="CDD" id="cd20905">
    <property type="entry name" value="EHMT_ZBD"/>
    <property type="match status" value="1"/>
</dbReference>
<protein>
    <recommendedName>
        <fullName evidence="11">Histone-lysine N-methyltransferase</fullName>
    </recommendedName>
</protein>
<dbReference type="GO" id="GO:0046974">
    <property type="term" value="F:histone H3K9 methyltransferase activity"/>
    <property type="evidence" value="ECO:0007669"/>
    <property type="project" value="TreeGrafter"/>
</dbReference>
<dbReference type="InterPro" id="IPR043550">
    <property type="entry name" value="EHMT1/EHMT2"/>
</dbReference>
<dbReference type="FunFam" id="2.170.270.10:FF:000005">
    <property type="entry name" value="Euchromatic histone-lysine N-methyltransferase 2"/>
    <property type="match status" value="1"/>
</dbReference>
<evidence type="ECO:0000259" key="7">
    <source>
        <dbReference type="PROSITE" id="PS50280"/>
    </source>
</evidence>
<evidence type="ECO:0000256" key="3">
    <source>
        <dbReference type="ARBA" id="ARBA00022603"/>
    </source>
</evidence>
<dbReference type="InterPro" id="IPR046341">
    <property type="entry name" value="SET_dom_sf"/>
</dbReference>
<dbReference type="GO" id="GO:0032259">
    <property type="term" value="P:methylation"/>
    <property type="evidence" value="ECO:0007669"/>
    <property type="project" value="UniProtKB-KW"/>
</dbReference>
<feature type="compositionally biased region" description="Basic and acidic residues" evidence="6">
    <location>
        <begin position="406"/>
        <end position="425"/>
    </location>
</feature>
<evidence type="ECO:0000256" key="5">
    <source>
        <dbReference type="PROSITE-ProRule" id="PRU00023"/>
    </source>
</evidence>
<organism evidence="9 10">
    <name type="scientific">Strigamia maritima</name>
    <name type="common">European centipede</name>
    <name type="synonym">Geophilus maritimus</name>
    <dbReference type="NCBI Taxonomy" id="126957"/>
    <lineage>
        <taxon>Eukaryota</taxon>
        <taxon>Metazoa</taxon>
        <taxon>Ecdysozoa</taxon>
        <taxon>Arthropoda</taxon>
        <taxon>Myriapoda</taxon>
        <taxon>Chilopoda</taxon>
        <taxon>Pleurostigmophora</taxon>
        <taxon>Geophilomorpha</taxon>
        <taxon>Linotaeniidae</taxon>
        <taxon>Strigamia</taxon>
    </lineage>
</organism>
<evidence type="ECO:0000313" key="10">
    <source>
        <dbReference type="Proteomes" id="UP000014500"/>
    </source>
</evidence>
<comment type="subcellular location">
    <subcellularLocation>
        <location evidence="1">Chromosome</location>
    </subcellularLocation>
</comment>
<reference evidence="10" key="1">
    <citation type="submission" date="2011-05" db="EMBL/GenBank/DDBJ databases">
        <authorList>
            <person name="Richards S.R."/>
            <person name="Qu J."/>
            <person name="Jiang H."/>
            <person name="Jhangiani S.N."/>
            <person name="Agravi P."/>
            <person name="Goodspeed R."/>
            <person name="Gross S."/>
            <person name="Mandapat C."/>
            <person name="Jackson L."/>
            <person name="Mathew T."/>
            <person name="Pu L."/>
            <person name="Thornton R."/>
            <person name="Saada N."/>
            <person name="Wilczek-Boney K.B."/>
            <person name="Lee S."/>
            <person name="Kovar C."/>
            <person name="Wu Y."/>
            <person name="Scherer S.E."/>
            <person name="Worley K.C."/>
            <person name="Muzny D.M."/>
            <person name="Gibbs R."/>
        </authorList>
    </citation>
    <scope>NUCLEOTIDE SEQUENCE</scope>
    <source>
        <strain evidence="10">Brora</strain>
    </source>
</reference>
<dbReference type="PROSITE" id="PS50088">
    <property type="entry name" value="ANK_REPEAT"/>
    <property type="match status" value="4"/>
</dbReference>
<dbReference type="Proteomes" id="UP000014500">
    <property type="component" value="Unassembled WGS sequence"/>
</dbReference>
<accession>T1IV76</accession>
<dbReference type="PhylomeDB" id="T1IV76"/>
<dbReference type="GO" id="GO:0005634">
    <property type="term" value="C:nucleus"/>
    <property type="evidence" value="ECO:0007669"/>
    <property type="project" value="InterPro"/>
</dbReference>
<dbReference type="Pfam" id="PF05033">
    <property type="entry name" value="Pre-SET"/>
    <property type="match status" value="1"/>
</dbReference>
<feature type="compositionally biased region" description="Basic residues" evidence="6">
    <location>
        <begin position="95"/>
        <end position="104"/>
    </location>
</feature>
<evidence type="ECO:0000256" key="1">
    <source>
        <dbReference type="ARBA" id="ARBA00004286"/>
    </source>
</evidence>
<dbReference type="EMBL" id="AFFK01019684">
    <property type="status" value="NOT_ANNOTATED_CDS"/>
    <property type="molecule type" value="Genomic_DNA"/>
</dbReference>
<feature type="domain" description="SET" evidence="7">
    <location>
        <begin position="849"/>
        <end position="966"/>
    </location>
</feature>
<dbReference type="PROSITE" id="PS50280">
    <property type="entry name" value="SET"/>
    <property type="match status" value="1"/>
</dbReference>
<dbReference type="CDD" id="cd10543">
    <property type="entry name" value="SET_EHMT"/>
    <property type="match status" value="1"/>
</dbReference>
<dbReference type="GO" id="GO:0002039">
    <property type="term" value="F:p53 binding"/>
    <property type="evidence" value="ECO:0007669"/>
    <property type="project" value="InterPro"/>
</dbReference>
<dbReference type="InterPro" id="IPR007728">
    <property type="entry name" value="Pre-SET_dom"/>
</dbReference>
<dbReference type="OMA" id="PNHAGNC"/>
<evidence type="ECO:0000259" key="8">
    <source>
        <dbReference type="PROSITE" id="PS50867"/>
    </source>
</evidence>
<keyword evidence="4" id="KW-0949">S-adenosyl-L-methionine</keyword>
<evidence type="ECO:0000256" key="6">
    <source>
        <dbReference type="SAM" id="MobiDB-lite"/>
    </source>
</evidence>
<feature type="compositionally biased region" description="Basic residues" evidence="6">
    <location>
        <begin position="113"/>
        <end position="122"/>
    </location>
</feature>
<feature type="domain" description="Pre-SET" evidence="8">
    <location>
        <begin position="783"/>
        <end position="846"/>
    </location>
</feature>
<proteinExistence type="predicted"/>
<dbReference type="SMART" id="SM00468">
    <property type="entry name" value="PreSET"/>
    <property type="match status" value="1"/>
</dbReference>
<dbReference type="Pfam" id="PF21533">
    <property type="entry name" value="EHMT1-2_CRR"/>
    <property type="match status" value="1"/>
</dbReference>
<dbReference type="Pfam" id="PF00023">
    <property type="entry name" value="Ank"/>
    <property type="match status" value="1"/>
</dbReference>
<dbReference type="STRING" id="126957.T1IV76"/>
<evidence type="ECO:0000256" key="2">
    <source>
        <dbReference type="ARBA" id="ARBA00022454"/>
    </source>
</evidence>
<dbReference type="GO" id="GO:0000785">
    <property type="term" value="C:chromatin"/>
    <property type="evidence" value="ECO:0007669"/>
    <property type="project" value="TreeGrafter"/>
</dbReference>
<dbReference type="PANTHER" id="PTHR46307:SF4">
    <property type="entry name" value="G9A, ISOFORM B"/>
    <property type="match status" value="1"/>
</dbReference>
<dbReference type="SMART" id="SM00248">
    <property type="entry name" value="ANK"/>
    <property type="match status" value="6"/>
</dbReference>
<dbReference type="InterPro" id="IPR002110">
    <property type="entry name" value="Ankyrin_rpt"/>
</dbReference>
<feature type="repeat" description="ANK" evidence="5">
    <location>
        <begin position="660"/>
        <end position="692"/>
    </location>
</feature>
<feature type="repeat" description="ANK" evidence="5">
    <location>
        <begin position="494"/>
        <end position="526"/>
    </location>
</feature>
<dbReference type="SUPFAM" id="SSF82199">
    <property type="entry name" value="SET domain"/>
    <property type="match status" value="1"/>
</dbReference>
<dbReference type="PANTHER" id="PTHR46307">
    <property type="entry name" value="G9A, ISOFORM B"/>
    <property type="match status" value="1"/>
</dbReference>
<keyword evidence="10" id="KW-1185">Reference proteome</keyword>